<sequence>MSRIASQLGQPEHLTHALIILLTVAGVPSVYAGDEFGFRGLKEERYGVDDAVLPEFFSPPMQLDVFGVHAWALHQYLIGLRRRHP</sequence>
<proteinExistence type="predicted"/>
<dbReference type="Gene3D" id="3.20.20.80">
    <property type="entry name" value="Glycosidases"/>
    <property type="match status" value="1"/>
</dbReference>
<dbReference type="SUPFAM" id="SSF51445">
    <property type="entry name" value="(Trans)glycosidases"/>
    <property type="match status" value="1"/>
</dbReference>
<reference evidence="1 2" key="1">
    <citation type="journal article" date="2009" name="Nat. Genet.">
        <title>Comparative genomic and phylogeographic analysis of Mycobacterium leprae.</title>
        <authorList>
            <person name="Monot M."/>
            <person name="Honore N."/>
            <person name="Garnier T."/>
            <person name="Zidane N."/>
            <person name="Sherafi D."/>
            <person name="Paniz-Mondolfi A."/>
            <person name="Matsuoka M."/>
            <person name="Taylor G.M."/>
            <person name="Donoghue H.D."/>
            <person name="Bouwman A."/>
            <person name="Mays S."/>
            <person name="Watson C."/>
            <person name="Lockwood D."/>
            <person name="Khamispour A."/>
            <person name="Dowlati Y."/>
            <person name="Jianping S."/>
            <person name="Rea T.H."/>
            <person name="Vera-Cabrera L."/>
            <person name="Stefani M.M."/>
            <person name="Banu S."/>
            <person name="Macdonald M."/>
            <person name="Sapkota B.R."/>
            <person name="Spencer J.S."/>
            <person name="Thomas J."/>
            <person name="Harshman K."/>
            <person name="Singh P."/>
            <person name="Busso P."/>
            <person name="Gattiker A."/>
            <person name="Rougemont J."/>
            <person name="Brennan P.J."/>
            <person name="Cole S.T."/>
        </authorList>
    </citation>
    <scope>NUCLEOTIDE SEQUENCE [LARGE SCALE GENOMIC DNA]</scope>
    <source>
        <strain evidence="2">Br4923</strain>
    </source>
</reference>
<protein>
    <submittedName>
        <fullName evidence="1">Uncharacterized protein</fullName>
    </submittedName>
</protein>
<dbReference type="KEGG" id="mlb:MLBr02045"/>
<dbReference type="HOGENOM" id="CLU_2509129_0_0_11"/>
<dbReference type="EMBL" id="FM211192">
    <property type="protein sequence ID" value="CAR72142.1"/>
    <property type="molecule type" value="Genomic_DNA"/>
</dbReference>
<organism evidence="1 2">
    <name type="scientific">Mycobacterium leprae (strain Br4923)</name>
    <dbReference type="NCBI Taxonomy" id="561304"/>
    <lineage>
        <taxon>Bacteria</taxon>
        <taxon>Bacillati</taxon>
        <taxon>Actinomycetota</taxon>
        <taxon>Actinomycetes</taxon>
        <taxon>Mycobacteriales</taxon>
        <taxon>Mycobacteriaceae</taxon>
        <taxon>Mycobacterium</taxon>
    </lineage>
</organism>
<dbReference type="InterPro" id="IPR017853">
    <property type="entry name" value="GH"/>
</dbReference>
<dbReference type="Proteomes" id="UP000006900">
    <property type="component" value="Chromosome"/>
</dbReference>
<evidence type="ECO:0000313" key="1">
    <source>
        <dbReference type="EMBL" id="CAR72142.1"/>
    </source>
</evidence>
<name>A0A0H3MRS1_MYCLB</name>
<dbReference type="AlphaFoldDB" id="A0A0H3MRS1"/>
<gene>
    <name evidence="1" type="ordered locus">MLBr02045</name>
</gene>
<evidence type="ECO:0000313" key="2">
    <source>
        <dbReference type="Proteomes" id="UP000006900"/>
    </source>
</evidence>
<accession>A0A0H3MRS1</accession>